<proteinExistence type="predicted"/>
<keyword evidence="2" id="KW-1185">Reference proteome</keyword>
<dbReference type="EMBL" id="CP045897">
    <property type="protein sequence ID" value="QQP51595.1"/>
    <property type="molecule type" value="Genomic_DNA"/>
</dbReference>
<evidence type="ECO:0000313" key="1">
    <source>
        <dbReference type="EMBL" id="QQP51595.1"/>
    </source>
</evidence>
<evidence type="ECO:0000313" key="2">
    <source>
        <dbReference type="Proteomes" id="UP000595437"/>
    </source>
</evidence>
<organism evidence="1 2">
    <name type="scientific">Caligus rogercresseyi</name>
    <name type="common">Sea louse</name>
    <dbReference type="NCBI Taxonomy" id="217165"/>
    <lineage>
        <taxon>Eukaryota</taxon>
        <taxon>Metazoa</taxon>
        <taxon>Ecdysozoa</taxon>
        <taxon>Arthropoda</taxon>
        <taxon>Crustacea</taxon>
        <taxon>Multicrustacea</taxon>
        <taxon>Hexanauplia</taxon>
        <taxon>Copepoda</taxon>
        <taxon>Siphonostomatoida</taxon>
        <taxon>Caligidae</taxon>
        <taxon>Caligus</taxon>
    </lineage>
</organism>
<sequence length="157" mass="17582">KRTSPDVSLRALGREDHSSSLSFKDVFPKGSDAWRPFILDCRSVSRVDLLGSIPELLCLLMKESVSQVWISVDPSSFMEIRYRLLSRSESDPALKEDALFKLILEESGSGRDPRDITRSGDEVRYLGRIFASVESFQGVCNGHPGLWGHVKKTSSHN</sequence>
<feature type="non-terminal residue" evidence="1">
    <location>
        <position position="157"/>
    </location>
</feature>
<accession>A0A7T8KB49</accession>
<dbReference type="AlphaFoldDB" id="A0A7T8KB49"/>
<gene>
    <name evidence="1" type="ORF">FKW44_013012</name>
</gene>
<feature type="non-terminal residue" evidence="1">
    <location>
        <position position="1"/>
    </location>
</feature>
<protein>
    <submittedName>
        <fullName evidence="1">Uncharacterized protein</fullName>
    </submittedName>
</protein>
<reference evidence="2" key="1">
    <citation type="submission" date="2021-01" db="EMBL/GenBank/DDBJ databases">
        <title>Caligus Genome Assembly.</title>
        <authorList>
            <person name="Gallardo-Escarate C."/>
        </authorList>
    </citation>
    <scope>NUCLEOTIDE SEQUENCE [LARGE SCALE GENOMIC DNA]</scope>
</reference>
<dbReference type="Proteomes" id="UP000595437">
    <property type="component" value="Chromosome 8"/>
</dbReference>
<name>A0A7T8KB49_CALRO</name>